<proteinExistence type="predicted"/>
<accession>A0A853EXN0</accession>
<dbReference type="AlphaFoldDB" id="A0A853EXN0"/>
<dbReference type="RefSeq" id="WP_179913228.1">
    <property type="nucleotide sequence ID" value="NZ_JACBYE010000017.1"/>
</dbReference>
<gene>
    <name evidence="1" type="ORF">HZZ10_08790</name>
</gene>
<comment type="caution">
    <text evidence="1">The sequence shown here is derived from an EMBL/GenBank/DDBJ whole genome shotgun (WGS) entry which is preliminary data.</text>
</comment>
<sequence>MSSPDQGAVSVAAILTQVATADALAAACAMGKHVVDAVPSPIGAYAVLRDPSGDRPAELARSVSGLVKTVPLILFEVTDGHIAASQWQAGVRGEDLPAALVLDGAPHEFEDVLLGAVAAADVEGAVSSKGISRWKAARSLAATGRARGRR</sequence>
<dbReference type="EMBL" id="JACBYE010000017">
    <property type="protein sequence ID" value="NYS93618.1"/>
    <property type="molecule type" value="Genomic_DNA"/>
</dbReference>
<name>A0A853EXN0_9MICO</name>
<reference evidence="1 2" key="1">
    <citation type="submission" date="2020-07" db="EMBL/GenBank/DDBJ databases">
        <title>MOT database genomes.</title>
        <authorList>
            <person name="Joseph S."/>
            <person name="Aduse-Opoku J."/>
            <person name="Hashim A."/>
            <person name="Wade W."/>
            <person name="Curtis M."/>
        </authorList>
    </citation>
    <scope>NUCLEOTIDE SEQUENCE [LARGE SCALE GENOMIC DNA]</scope>
    <source>
        <strain evidence="1 2">DSM 100099</strain>
    </source>
</reference>
<organism evidence="1 2">
    <name type="scientific">Sanguibacter inulinus</name>
    <dbReference type="NCBI Taxonomy" id="60922"/>
    <lineage>
        <taxon>Bacteria</taxon>
        <taxon>Bacillati</taxon>
        <taxon>Actinomycetota</taxon>
        <taxon>Actinomycetes</taxon>
        <taxon>Micrococcales</taxon>
        <taxon>Sanguibacteraceae</taxon>
        <taxon>Sanguibacter</taxon>
    </lineage>
</organism>
<keyword evidence="2" id="KW-1185">Reference proteome</keyword>
<evidence type="ECO:0000313" key="2">
    <source>
        <dbReference type="Proteomes" id="UP000561011"/>
    </source>
</evidence>
<protein>
    <submittedName>
        <fullName evidence="1">Uncharacterized protein</fullName>
    </submittedName>
</protein>
<dbReference type="Proteomes" id="UP000561011">
    <property type="component" value="Unassembled WGS sequence"/>
</dbReference>
<evidence type="ECO:0000313" key="1">
    <source>
        <dbReference type="EMBL" id="NYS93618.1"/>
    </source>
</evidence>